<feature type="region of interest" description="Disordered" evidence="1">
    <location>
        <begin position="101"/>
        <end position="136"/>
    </location>
</feature>
<feature type="region of interest" description="Disordered" evidence="1">
    <location>
        <begin position="1"/>
        <end position="39"/>
    </location>
</feature>
<accession>A0AAE1FL64</accession>
<keyword evidence="3" id="KW-1185">Reference proteome</keyword>
<dbReference type="EMBL" id="JAWQEG010001909">
    <property type="protein sequence ID" value="KAK3875854.1"/>
    <property type="molecule type" value="Genomic_DNA"/>
</dbReference>
<evidence type="ECO:0000256" key="1">
    <source>
        <dbReference type="SAM" id="MobiDB-lite"/>
    </source>
</evidence>
<feature type="compositionally biased region" description="Basic and acidic residues" evidence="1">
    <location>
        <begin position="14"/>
        <end position="39"/>
    </location>
</feature>
<dbReference type="Proteomes" id="UP001286313">
    <property type="component" value="Unassembled WGS sequence"/>
</dbReference>
<evidence type="ECO:0000313" key="2">
    <source>
        <dbReference type="EMBL" id="KAK3875854.1"/>
    </source>
</evidence>
<organism evidence="2 3">
    <name type="scientific">Petrolisthes cinctipes</name>
    <name type="common">Flat porcelain crab</name>
    <dbReference type="NCBI Taxonomy" id="88211"/>
    <lineage>
        <taxon>Eukaryota</taxon>
        <taxon>Metazoa</taxon>
        <taxon>Ecdysozoa</taxon>
        <taxon>Arthropoda</taxon>
        <taxon>Crustacea</taxon>
        <taxon>Multicrustacea</taxon>
        <taxon>Malacostraca</taxon>
        <taxon>Eumalacostraca</taxon>
        <taxon>Eucarida</taxon>
        <taxon>Decapoda</taxon>
        <taxon>Pleocyemata</taxon>
        <taxon>Anomura</taxon>
        <taxon>Galatheoidea</taxon>
        <taxon>Porcellanidae</taxon>
        <taxon>Petrolisthes</taxon>
    </lineage>
</organism>
<gene>
    <name evidence="2" type="ORF">Pcinc_019304</name>
</gene>
<evidence type="ECO:0000313" key="3">
    <source>
        <dbReference type="Proteomes" id="UP001286313"/>
    </source>
</evidence>
<feature type="compositionally biased region" description="Basic and acidic residues" evidence="1">
    <location>
        <begin position="169"/>
        <end position="180"/>
    </location>
</feature>
<feature type="region of interest" description="Disordered" evidence="1">
    <location>
        <begin position="149"/>
        <end position="180"/>
    </location>
</feature>
<dbReference type="AlphaFoldDB" id="A0AAE1FL64"/>
<sequence>MKRGQEYGDDDGDKEGTEGENEREMARKMNEGKFDQGVKGEGEGNVRVFRTNVRFIGISKVNIATPTETTWRSYIYLGYYYDPDHLDNIVLRRAIKSTVKQTHKQEENSHTRTWGGQQGKAGKEQTEKGKAELGWAGLKRVGQNSTEMGVGVCGGNVAGERRKKNRTGQQDREKTKSRVG</sequence>
<name>A0AAE1FL64_PETCI</name>
<reference evidence="2" key="1">
    <citation type="submission" date="2023-10" db="EMBL/GenBank/DDBJ databases">
        <title>Genome assemblies of two species of porcelain crab, Petrolisthes cinctipes and Petrolisthes manimaculis (Anomura: Porcellanidae).</title>
        <authorList>
            <person name="Angst P."/>
        </authorList>
    </citation>
    <scope>NUCLEOTIDE SEQUENCE</scope>
    <source>
        <strain evidence="2">PB745_01</strain>
        <tissue evidence="2">Gill</tissue>
    </source>
</reference>
<proteinExistence type="predicted"/>
<comment type="caution">
    <text evidence="2">The sequence shown here is derived from an EMBL/GenBank/DDBJ whole genome shotgun (WGS) entry which is preliminary data.</text>
</comment>
<protein>
    <submittedName>
        <fullName evidence="2">Uncharacterized protein</fullName>
    </submittedName>
</protein>
<feature type="compositionally biased region" description="Basic and acidic residues" evidence="1">
    <location>
        <begin position="121"/>
        <end position="131"/>
    </location>
</feature>